<dbReference type="EMBL" id="ML978957">
    <property type="protein sequence ID" value="KAF1933283.1"/>
    <property type="molecule type" value="Genomic_DNA"/>
</dbReference>
<proteinExistence type="predicted"/>
<dbReference type="Proteomes" id="UP000800082">
    <property type="component" value="Unassembled WGS sequence"/>
</dbReference>
<evidence type="ECO:0000313" key="2">
    <source>
        <dbReference type="Proteomes" id="UP000800082"/>
    </source>
</evidence>
<dbReference type="GeneID" id="54345672"/>
<name>A0A6A5S0A8_9PLEO</name>
<reference evidence="1" key="1">
    <citation type="journal article" date="2020" name="Stud. Mycol.">
        <title>101 Dothideomycetes genomes: a test case for predicting lifestyles and emergence of pathogens.</title>
        <authorList>
            <person name="Haridas S."/>
            <person name="Albert R."/>
            <person name="Binder M."/>
            <person name="Bloem J."/>
            <person name="Labutti K."/>
            <person name="Salamov A."/>
            <person name="Andreopoulos B."/>
            <person name="Baker S."/>
            <person name="Barry K."/>
            <person name="Bills G."/>
            <person name="Bluhm B."/>
            <person name="Cannon C."/>
            <person name="Castanera R."/>
            <person name="Culley D."/>
            <person name="Daum C."/>
            <person name="Ezra D."/>
            <person name="Gonzalez J."/>
            <person name="Henrissat B."/>
            <person name="Kuo A."/>
            <person name="Liang C."/>
            <person name="Lipzen A."/>
            <person name="Lutzoni F."/>
            <person name="Magnuson J."/>
            <person name="Mondo S."/>
            <person name="Nolan M."/>
            <person name="Ohm R."/>
            <person name="Pangilinan J."/>
            <person name="Park H.-J."/>
            <person name="Ramirez L."/>
            <person name="Alfaro M."/>
            <person name="Sun H."/>
            <person name="Tritt A."/>
            <person name="Yoshinaga Y."/>
            <person name="Zwiers L.-H."/>
            <person name="Turgeon B."/>
            <person name="Goodwin S."/>
            <person name="Spatafora J."/>
            <person name="Crous P."/>
            <person name="Grigoriev I."/>
        </authorList>
    </citation>
    <scope>NUCLEOTIDE SEQUENCE</scope>
    <source>
        <strain evidence="1">CBS 183.55</strain>
    </source>
</reference>
<dbReference type="RefSeq" id="XP_033453531.1">
    <property type="nucleotide sequence ID" value="XM_033588025.1"/>
</dbReference>
<sequence length="150" mass="17092">MRAHVLPACFERLRGYSRLTAFPVDMMFCVLGVSNGYQIKQVQLKQWNGLKVLCGCLGYLVGCDVNEAREEESDFIVWRDASVFCLGLSIRHQPSPLYSGQGKCHWPRRTNDLRSCRGASKRSAGPTWFVQFLEFNCEQLVMFCGARRTS</sequence>
<accession>A0A6A5S0A8</accession>
<evidence type="ECO:0000313" key="1">
    <source>
        <dbReference type="EMBL" id="KAF1933283.1"/>
    </source>
</evidence>
<dbReference type="AlphaFoldDB" id="A0A6A5S0A8"/>
<gene>
    <name evidence="1" type="ORF">M421DRAFT_193301</name>
</gene>
<protein>
    <submittedName>
        <fullName evidence="1">Uncharacterized protein</fullName>
    </submittedName>
</protein>
<organism evidence="1 2">
    <name type="scientific">Didymella exigua CBS 183.55</name>
    <dbReference type="NCBI Taxonomy" id="1150837"/>
    <lineage>
        <taxon>Eukaryota</taxon>
        <taxon>Fungi</taxon>
        <taxon>Dikarya</taxon>
        <taxon>Ascomycota</taxon>
        <taxon>Pezizomycotina</taxon>
        <taxon>Dothideomycetes</taxon>
        <taxon>Pleosporomycetidae</taxon>
        <taxon>Pleosporales</taxon>
        <taxon>Pleosporineae</taxon>
        <taxon>Didymellaceae</taxon>
        <taxon>Didymella</taxon>
    </lineage>
</organism>
<keyword evidence="2" id="KW-1185">Reference proteome</keyword>